<dbReference type="SUPFAM" id="SSF49723">
    <property type="entry name" value="Lipase/lipooxygenase domain (PLAT/LH2 domain)"/>
    <property type="match status" value="1"/>
</dbReference>
<dbReference type="PRINTS" id="PR00824">
    <property type="entry name" value="HEPLIPASE"/>
</dbReference>
<comment type="catalytic activity">
    <reaction evidence="1">
        <text>a triacylglycerol + H2O = a diacylglycerol + a fatty acid + H(+)</text>
        <dbReference type="Rhea" id="RHEA:12044"/>
        <dbReference type="ChEBI" id="CHEBI:15377"/>
        <dbReference type="ChEBI" id="CHEBI:15378"/>
        <dbReference type="ChEBI" id="CHEBI:17855"/>
        <dbReference type="ChEBI" id="CHEBI:18035"/>
        <dbReference type="ChEBI" id="CHEBI:28868"/>
        <dbReference type="EC" id="3.1.1.3"/>
    </reaction>
</comment>
<comment type="subcellular location">
    <subcellularLocation>
        <location evidence="2">Secreted</location>
    </subcellularLocation>
</comment>
<evidence type="ECO:0000256" key="8">
    <source>
        <dbReference type="ARBA" id="ARBA00022525"/>
    </source>
</evidence>
<keyword evidence="12" id="KW-0345">HDL</keyword>
<evidence type="ECO:0000256" key="10">
    <source>
        <dbReference type="ARBA" id="ARBA00022729"/>
    </source>
</evidence>
<evidence type="ECO:0000256" key="15">
    <source>
        <dbReference type="ARBA" id="ARBA00023180"/>
    </source>
</evidence>
<evidence type="ECO:0000256" key="11">
    <source>
        <dbReference type="ARBA" id="ARBA00022801"/>
    </source>
</evidence>
<keyword evidence="8" id="KW-0964">Secreted</keyword>
<dbReference type="Gene3D" id="2.60.60.20">
    <property type="entry name" value="PLAT/LH2 domain"/>
    <property type="match status" value="1"/>
</dbReference>
<dbReference type="InterPro" id="IPR000734">
    <property type="entry name" value="TAG_lipase"/>
</dbReference>
<evidence type="ECO:0000313" key="27">
    <source>
        <dbReference type="Proteomes" id="UP000695026"/>
    </source>
</evidence>
<evidence type="ECO:0000256" key="19">
    <source>
        <dbReference type="ARBA" id="ARBA00047643"/>
    </source>
</evidence>
<feature type="non-terminal residue" evidence="28">
    <location>
        <position position="1"/>
    </location>
</feature>
<dbReference type="InterPro" id="IPR036392">
    <property type="entry name" value="PLAT/LH2_dom_sf"/>
</dbReference>
<comment type="catalytic activity">
    <reaction evidence="24">
        <text>a 1-acyl-sn-glycero-3-phosphocholine + H2O = sn-glycerol 3-phosphocholine + a fatty acid + H(+)</text>
        <dbReference type="Rhea" id="RHEA:15177"/>
        <dbReference type="ChEBI" id="CHEBI:15377"/>
        <dbReference type="ChEBI" id="CHEBI:15378"/>
        <dbReference type="ChEBI" id="CHEBI:16870"/>
        <dbReference type="ChEBI" id="CHEBI:28868"/>
        <dbReference type="ChEBI" id="CHEBI:58168"/>
        <dbReference type="EC" id="3.1.1.5"/>
    </reaction>
</comment>
<organism evidence="27 28">
    <name type="scientific">Python bivittatus</name>
    <name type="common">Burmese python</name>
    <name type="synonym">Python molurus bivittatus</name>
    <dbReference type="NCBI Taxonomy" id="176946"/>
    <lineage>
        <taxon>Eukaryota</taxon>
        <taxon>Metazoa</taxon>
        <taxon>Chordata</taxon>
        <taxon>Craniata</taxon>
        <taxon>Vertebrata</taxon>
        <taxon>Euteleostomi</taxon>
        <taxon>Lepidosauria</taxon>
        <taxon>Squamata</taxon>
        <taxon>Bifurcata</taxon>
        <taxon>Unidentata</taxon>
        <taxon>Episquamata</taxon>
        <taxon>Toxicofera</taxon>
        <taxon>Serpentes</taxon>
        <taxon>Henophidia</taxon>
        <taxon>Pythonidae</taxon>
        <taxon>Python</taxon>
    </lineage>
</organism>
<evidence type="ECO:0000256" key="16">
    <source>
        <dbReference type="ARBA" id="ARBA00029723"/>
    </source>
</evidence>
<dbReference type="GO" id="GO:0016042">
    <property type="term" value="P:lipid catabolic process"/>
    <property type="evidence" value="ECO:0007669"/>
    <property type="project" value="UniProtKB-KW"/>
</dbReference>
<keyword evidence="14" id="KW-0443">Lipid metabolism</keyword>
<keyword evidence="10" id="KW-0732">Signal</keyword>
<name>A0A9F5N1E6_PYTBI</name>
<evidence type="ECO:0000256" key="2">
    <source>
        <dbReference type="ARBA" id="ARBA00004613"/>
    </source>
</evidence>
<dbReference type="GO" id="GO:0008201">
    <property type="term" value="F:heparin binding"/>
    <property type="evidence" value="ECO:0007669"/>
    <property type="project" value="UniProtKB-KW"/>
</dbReference>
<evidence type="ECO:0000256" key="12">
    <source>
        <dbReference type="ARBA" id="ARBA00022850"/>
    </source>
</evidence>
<keyword evidence="27" id="KW-1185">Reference proteome</keyword>
<evidence type="ECO:0000256" key="24">
    <source>
        <dbReference type="ARBA" id="ARBA00049531"/>
    </source>
</evidence>
<evidence type="ECO:0000256" key="21">
    <source>
        <dbReference type="ARBA" id="ARBA00048382"/>
    </source>
</evidence>
<evidence type="ECO:0000256" key="1">
    <source>
        <dbReference type="ARBA" id="ARBA00001024"/>
    </source>
</evidence>
<evidence type="ECO:0000256" key="25">
    <source>
        <dbReference type="PROSITE-ProRule" id="PRU00152"/>
    </source>
</evidence>
<dbReference type="InterPro" id="IPR001024">
    <property type="entry name" value="PLAT/LH2_dom"/>
</dbReference>
<dbReference type="GO" id="GO:0004806">
    <property type="term" value="F:triacylglycerol lipase activity"/>
    <property type="evidence" value="ECO:0007669"/>
    <property type="project" value="UniProtKB-EC"/>
</dbReference>
<gene>
    <name evidence="28" type="primary">LOC112542772</name>
</gene>
<evidence type="ECO:0000256" key="18">
    <source>
        <dbReference type="ARBA" id="ARBA00045615"/>
    </source>
</evidence>
<comment type="catalytic activity">
    <reaction evidence="19">
        <text>1,2-di-(9Z-octadecenoyl)-sn-glycero-3-phosphocholine + H2O = (9Z-octadecenoyl)-sn-glycero-3-phosphocholine + (9Z)-octadecenoate + H(+)</text>
        <dbReference type="Rhea" id="RHEA:38699"/>
        <dbReference type="ChEBI" id="CHEBI:15377"/>
        <dbReference type="ChEBI" id="CHEBI:15378"/>
        <dbReference type="ChEBI" id="CHEBI:30823"/>
        <dbReference type="ChEBI" id="CHEBI:74669"/>
        <dbReference type="ChEBI" id="CHEBI:76083"/>
    </reaction>
    <physiologicalReaction direction="left-to-right" evidence="19">
        <dbReference type="Rhea" id="RHEA:38700"/>
    </physiologicalReaction>
</comment>
<evidence type="ECO:0000256" key="4">
    <source>
        <dbReference type="ARBA" id="ARBA00011738"/>
    </source>
</evidence>
<dbReference type="KEGG" id="pbi:112542772"/>
<dbReference type="CDD" id="cd01758">
    <property type="entry name" value="PLAT_LPL"/>
    <property type="match status" value="1"/>
</dbReference>
<evidence type="ECO:0000256" key="6">
    <source>
        <dbReference type="ARBA" id="ARBA00013279"/>
    </source>
</evidence>
<proteinExistence type="inferred from homology"/>
<evidence type="ECO:0000256" key="13">
    <source>
        <dbReference type="ARBA" id="ARBA00022963"/>
    </source>
</evidence>
<comment type="caution">
    <text evidence="25">Lacks conserved residue(s) required for the propagation of feature annotation.</text>
</comment>
<evidence type="ECO:0000256" key="17">
    <source>
        <dbReference type="ARBA" id="ARBA00030539"/>
    </source>
</evidence>
<comment type="subunit">
    <text evidence="4">Homodimer.</text>
</comment>
<dbReference type="Pfam" id="PF01477">
    <property type="entry name" value="PLAT"/>
    <property type="match status" value="1"/>
</dbReference>
<dbReference type="FunFam" id="2.60.60.20:FF:000010">
    <property type="entry name" value="hepatic triacylglycerol lipase"/>
    <property type="match status" value="1"/>
</dbReference>
<dbReference type="GeneID" id="112542772"/>
<dbReference type="AlphaFoldDB" id="A0A9F5N1E6"/>
<dbReference type="EC" id="3.1.1.5" evidence="5"/>
<protein>
    <recommendedName>
        <fullName evidence="7">Hepatic triacylglycerol lipase</fullName>
        <ecNumber evidence="6">3.1.1.3</ecNumber>
        <ecNumber evidence="5">3.1.1.5</ecNumber>
    </recommendedName>
    <alternativeName>
        <fullName evidence="17">Lipase member C</fullName>
    </alternativeName>
    <alternativeName>
        <fullName evidence="16">Lysophospholipase</fullName>
    </alternativeName>
</protein>
<evidence type="ECO:0000256" key="5">
    <source>
        <dbReference type="ARBA" id="ARBA00013274"/>
    </source>
</evidence>
<dbReference type="PROSITE" id="PS50095">
    <property type="entry name" value="PLAT"/>
    <property type="match status" value="1"/>
</dbReference>
<comment type="function">
    <text evidence="18">Catalyzes the hydrolysis of triglycerides and phospholipids present in circulating plasma lipoproteins, including chylomicrons, intermediate density lipoproteins (IDL), low density lipoproteins (LDL) of large size and high density lipoproteins (HDL), releasing free fatty acids (FFA) and smaller lipoprotein particles. Also exhibits lysophospholipase activity. Can hydrolyze both neutral lipid and phospholipid substrates but shows a greater binding affinity for neutral lipid substrates than phospholipid substrates. In native LDL, preferentially hydrolyzes the phosphatidylcholine species containing polyunsaturated fatty acids at sn-2 position.</text>
</comment>
<keyword evidence="15" id="KW-0325">Glycoprotein</keyword>
<evidence type="ECO:0000259" key="26">
    <source>
        <dbReference type="PROSITE" id="PS50095"/>
    </source>
</evidence>
<evidence type="ECO:0000256" key="14">
    <source>
        <dbReference type="ARBA" id="ARBA00023098"/>
    </source>
</evidence>
<dbReference type="RefSeq" id="XP_025032181.1">
    <property type="nucleotide sequence ID" value="XM_025176413.1"/>
</dbReference>
<evidence type="ECO:0000313" key="28">
    <source>
        <dbReference type="RefSeq" id="XP_025032181.1"/>
    </source>
</evidence>
<sequence length="173" mass="20361">QLEDELPWICLCLYVRENSAYPSLLSAVYHYQFKIHFIHEFQERQIDPTFTISLTGNKDDVENLSITLIEGITRNKTYTFLVPLDIDIGELMMIKLKWEGTAIWENIWDTVQTIIPWRKGDRRPGLIVRSIRVKAGETQQKMTFCSQRVDNLHLYPGHEKMFVRCEVSSQQLQ</sequence>
<comment type="similarity">
    <text evidence="3">Belongs to the AB hydrolase superfamily. Lipase family.</text>
</comment>
<comment type="catalytic activity">
    <reaction evidence="20">
        <text>1,3-di-(9Z-octadecenoyl)-glycerol + H2O = 3-(9Z-octadecenoyl)-sn-glycerol + (9Z)-octadecenoate + H(+)</text>
        <dbReference type="Rhea" id="RHEA:38651"/>
        <dbReference type="ChEBI" id="CHEBI:15377"/>
        <dbReference type="ChEBI" id="CHEBI:15378"/>
        <dbReference type="ChEBI" id="CHEBI:30823"/>
        <dbReference type="ChEBI" id="CHEBI:75735"/>
        <dbReference type="ChEBI" id="CHEBI:75938"/>
    </reaction>
    <physiologicalReaction direction="left-to-right" evidence="20">
        <dbReference type="Rhea" id="RHEA:38652"/>
    </physiologicalReaction>
</comment>
<accession>A0A9F5N1E6</accession>
<evidence type="ECO:0000256" key="9">
    <source>
        <dbReference type="ARBA" id="ARBA00022674"/>
    </source>
</evidence>
<evidence type="ECO:0000256" key="3">
    <source>
        <dbReference type="ARBA" id="ARBA00010701"/>
    </source>
</evidence>
<keyword evidence="13" id="KW-0442">Lipid degradation</keyword>
<dbReference type="SMART" id="SM00308">
    <property type="entry name" value="LH2"/>
    <property type="match status" value="1"/>
</dbReference>
<dbReference type="OrthoDB" id="199913at2759"/>
<keyword evidence="11" id="KW-0378">Hydrolase</keyword>
<reference evidence="28" key="1">
    <citation type="submission" date="2025-08" db="UniProtKB">
        <authorList>
            <consortium name="RefSeq"/>
        </authorList>
    </citation>
    <scope>IDENTIFICATION</scope>
    <source>
        <tissue evidence="28">Liver</tissue>
    </source>
</reference>
<evidence type="ECO:0000256" key="22">
    <source>
        <dbReference type="ARBA" id="ARBA00048656"/>
    </source>
</evidence>
<evidence type="ECO:0000256" key="23">
    <source>
        <dbReference type="ARBA" id="ARBA00049452"/>
    </source>
</evidence>
<feature type="domain" description="PLAT" evidence="26">
    <location>
        <begin position="29"/>
        <end position="164"/>
    </location>
</feature>
<evidence type="ECO:0000256" key="20">
    <source>
        <dbReference type="ARBA" id="ARBA00047699"/>
    </source>
</evidence>
<comment type="catalytic activity">
    <reaction evidence="21">
        <text>1,2-di-(9Z-octadecenoyl)-sn-glycerol + H2O = 2-(9Z-octadecenoyl)-glycerol + (9Z)-octadecenoate + H(+)</text>
        <dbReference type="Rhea" id="RHEA:38511"/>
        <dbReference type="ChEBI" id="CHEBI:15377"/>
        <dbReference type="ChEBI" id="CHEBI:15378"/>
        <dbReference type="ChEBI" id="CHEBI:30823"/>
        <dbReference type="ChEBI" id="CHEBI:52333"/>
        <dbReference type="ChEBI" id="CHEBI:73990"/>
    </reaction>
    <physiologicalReaction direction="left-to-right" evidence="21">
        <dbReference type="Rhea" id="RHEA:38512"/>
    </physiologicalReaction>
</comment>
<comment type="catalytic activity">
    <reaction evidence="23">
        <text>1,2,3-tri-(9Z-octadecenoyl)-glycerol + H2O = 2,3-di-(9Z)-octadecenoyl-sn-glycerol + (9Z)-octadecenoate + H(+)</text>
        <dbReference type="Rhea" id="RHEA:38391"/>
        <dbReference type="ChEBI" id="CHEBI:15377"/>
        <dbReference type="ChEBI" id="CHEBI:15378"/>
        <dbReference type="ChEBI" id="CHEBI:30823"/>
        <dbReference type="ChEBI" id="CHEBI:53753"/>
        <dbReference type="ChEBI" id="CHEBI:75824"/>
    </reaction>
    <physiologicalReaction direction="left-to-right" evidence="23">
        <dbReference type="Rhea" id="RHEA:38392"/>
    </physiologicalReaction>
</comment>
<evidence type="ECO:0000256" key="7">
    <source>
        <dbReference type="ARBA" id="ARBA00019624"/>
    </source>
</evidence>
<keyword evidence="9" id="KW-0358">Heparin-binding</keyword>
<dbReference type="GO" id="GO:0004622">
    <property type="term" value="F:phosphatidylcholine lysophospholipase activity"/>
    <property type="evidence" value="ECO:0007669"/>
    <property type="project" value="UniProtKB-EC"/>
</dbReference>
<comment type="catalytic activity">
    <reaction evidence="22">
        <text>1-hexadecanoyl-sn-glycero-3-phosphocholine + H2O = sn-glycerol 3-phosphocholine + hexadecanoate + H(+)</text>
        <dbReference type="Rhea" id="RHEA:40435"/>
        <dbReference type="ChEBI" id="CHEBI:7896"/>
        <dbReference type="ChEBI" id="CHEBI:15377"/>
        <dbReference type="ChEBI" id="CHEBI:15378"/>
        <dbReference type="ChEBI" id="CHEBI:16870"/>
        <dbReference type="ChEBI" id="CHEBI:72998"/>
    </reaction>
    <physiologicalReaction direction="left-to-right" evidence="22">
        <dbReference type="Rhea" id="RHEA:40436"/>
    </physiologicalReaction>
</comment>
<dbReference type="InterPro" id="IPR002333">
    <property type="entry name" value="Lipase_hep"/>
</dbReference>
<dbReference type="Proteomes" id="UP000695026">
    <property type="component" value="Unplaced"/>
</dbReference>
<dbReference type="EC" id="3.1.1.3" evidence="6"/>
<dbReference type="PRINTS" id="PR00821">
    <property type="entry name" value="TAGLIPASE"/>
</dbReference>
<dbReference type="GO" id="GO:0034364">
    <property type="term" value="C:high-density lipoprotein particle"/>
    <property type="evidence" value="ECO:0007669"/>
    <property type="project" value="UniProtKB-KW"/>
</dbReference>